<evidence type="ECO:0000313" key="1">
    <source>
        <dbReference type="EMBL" id="WGX77329.1"/>
    </source>
</evidence>
<proteinExistence type="predicted"/>
<reference evidence="1 2" key="1">
    <citation type="submission" date="2023-04" db="EMBL/GenBank/DDBJ databases">
        <title>Bacteria Genome Submission.</title>
        <authorList>
            <person name="Isaac P."/>
        </authorList>
    </citation>
    <scope>NUCLEOTIDE SEQUENCE [LARGE SCALE GENOMIC DNA]</scope>
    <source>
        <strain evidence="1 2">SampleS7P1</strain>
    </source>
</reference>
<evidence type="ECO:0000313" key="2">
    <source>
        <dbReference type="Proteomes" id="UP001239169"/>
    </source>
</evidence>
<dbReference type="Gene3D" id="3.30.1180.10">
    <property type="match status" value="1"/>
</dbReference>
<evidence type="ECO:0008006" key="3">
    <source>
        <dbReference type="Google" id="ProtNLM"/>
    </source>
</evidence>
<dbReference type="EMBL" id="CP124685">
    <property type="protein sequence ID" value="WGX77329.1"/>
    <property type="molecule type" value="Genomic_DNA"/>
</dbReference>
<gene>
    <name evidence="1" type="ORF">QJS64_16090</name>
</gene>
<keyword evidence="2" id="KW-1185">Reference proteome</keyword>
<name>A0ABY8R6X9_PARBF</name>
<dbReference type="Proteomes" id="UP001239169">
    <property type="component" value="Chromosome"/>
</dbReference>
<accession>A0ABY8R6X9</accession>
<protein>
    <recommendedName>
        <fullName evidence="3">DegV family protein</fullName>
    </recommendedName>
</protein>
<sequence length="35" mass="3723">MEEEFNISEIIVENVSSSICSHTGPGIIGIVCSDI</sequence>
<dbReference type="InterPro" id="IPR043168">
    <property type="entry name" value="DegV_C"/>
</dbReference>
<organism evidence="1 2">
    <name type="scientific">Paraclostridium bifermentans</name>
    <name type="common">Clostridium bifermentans</name>
    <dbReference type="NCBI Taxonomy" id="1490"/>
    <lineage>
        <taxon>Bacteria</taxon>
        <taxon>Bacillati</taxon>
        <taxon>Bacillota</taxon>
        <taxon>Clostridia</taxon>
        <taxon>Peptostreptococcales</taxon>
        <taxon>Peptostreptococcaceae</taxon>
        <taxon>Paraclostridium</taxon>
    </lineage>
</organism>